<protein>
    <submittedName>
        <fullName evidence="2">SDR family oxidoreductase</fullName>
    </submittedName>
</protein>
<evidence type="ECO:0000313" key="3">
    <source>
        <dbReference type="Proteomes" id="UP000445696"/>
    </source>
</evidence>
<keyword evidence="3" id="KW-1185">Reference proteome</keyword>
<dbReference type="InterPro" id="IPR036291">
    <property type="entry name" value="NAD(P)-bd_dom_sf"/>
</dbReference>
<dbReference type="SUPFAM" id="SSF51735">
    <property type="entry name" value="NAD(P)-binding Rossmann-fold domains"/>
    <property type="match status" value="1"/>
</dbReference>
<dbReference type="OrthoDB" id="9804774at2"/>
<sequence>MARLSTLSRSIAGKTALITGAASGMGRATAHLFADEGANVAVTDITEEGVQKVVREIREAGGSAEGWVLDVANKAQITTVVSAIADHFGALDILINNAGFSHHMSVEDEDFEANWQRHMDVLLTAHVRLVRAALPHLKACGEGRIVNIASTEGLGATPEIAPYTSAKHGVIGLTRSLAVELPKYGITVNCICPGAIHTGITARIKDEHKEIFSRRRIPLKRYGIPEEVAHATLSLVLPASSYINGVALPVDAGLTIKNA</sequence>
<dbReference type="EMBL" id="WTVA01000015">
    <property type="protein sequence ID" value="MZR23428.1"/>
    <property type="molecule type" value="Genomic_DNA"/>
</dbReference>
<dbReference type="PRINTS" id="PR00081">
    <property type="entry name" value="GDHRDH"/>
</dbReference>
<dbReference type="AlphaFoldDB" id="A0A845MHI0"/>
<name>A0A845MHI0_9PROT</name>
<dbReference type="PRINTS" id="PR00080">
    <property type="entry name" value="SDRFAMILY"/>
</dbReference>
<accession>A0A845MHI0</accession>
<dbReference type="PANTHER" id="PTHR42879">
    <property type="entry name" value="3-OXOACYL-(ACYL-CARRIER-PROTEIN) REDUCTASE"/>
    <property type="match status" value="1"/>
</dbReference>
<proteinExistence type="inferred from homology"/>
<dbReference type="PROSITE" id="PS00061">
    <property type="entry name" value="ADH_SHORT"/>
    <property type="match status" value="1"/>
</dbReference>
<dbReference type="PANTHER" id="PTHR42879:SF2">
    <property type="entry name" value="3-OXOACYL-[ACYL-CARRIER-PROTEIN] REDUCTASE FABG"/>
    <property type="match status" value="1"/>
</dbReference>
<dbReference type="InterPro" id="IPR002347">
    <property type="entry name" value="SDR_fam"/>
</dbReference>
<gene>
    <name evidence="2" type="ORF">GQF03_13905</name>
</gene>
<dbReference type="RefSeq" id="WP_161339900.1">
    <property type="nucleotide sequence ID" value="NZ_JBHSDG010000003.1"/>
</dbReference>
<reference evidence="2 3" key="1">
    <citation type="journal article" date="2014" name="Int. J. Syst. Evol. Microbiol.">
        <title>Sneathiella chungangensis sp. nov., isolated from a marine sand, and emended description of the genus Sneathiella.</title>
        <authorList>
            <person name="Siamphan C."/>
            <person name="Kim H."/>
            <person name="Lee J.S."/>
            <person name="Kim W."/>
        </authorList>
    </citation>
    <scope>NUCLEOTIDE SEQUENCE [LARGE SCALE GENOMIC DNA]</scope>
    <source>
        <strain evidence="2 3">KCTC 32476</strain>
    </source>
</reference>
<comment type="caution">
    <text evidence="2">The sequence shown here is derived from an EMBL/GenBank/DDBJ whole genome shotgun (WGS) entry which is preliminary data.</text>
</comment>
<dbReference type="Pfam" id="PF13561">
    <property type="entry name" value="adh_short_C2"/>
    <property type="match status" value="1"/>
</dbReference>
<evidence type="ECO:0000256" key="1">
    <source>
        <dbReference type="ARBA" id="ARBA00006484"/>
    </source>
</evidence>
<dbReference type="InterPro" id="IPR020904">
    <property type="entry name" value="Sc_DH/Rdtase_CS"/>
</dbReference>
<dbReference type="FunFam" id="3.40.50.720:FF:000084">
    <property type="entry name" value="Short-chain dehydrogenase reductase"/>
    <property type="match status" value="1"/>
</dbReference>
<dbReference type="Gene3D" id="3.40.50.720">
    <property type="entry name" value="NAD(P)-binding Rossmann-like Domain"/>
    <property type="match status" value="1"/>
</dbReference>
<dbReference type="Proteomes" id="UP000445696">
    <property type="component" value="Unassembled WGS sequence"/>
</dbReference>
<dbReference type="InterPro" id="IPR050259">
    <property type="entry name" value="SDR"/>
</dbReference>
<evidence type="ECO:0000313" key="2">
    <source>
        <dbReference type="EMBL" id="MZR23428.1"/>
    </source>
</evidence>
<organism evidence="2 3">
    <name type="scientific">Sneathiella chungangensis</name>
    <dbReference type="NCBI Taxonomy" id="1418234"/>
    <lineage>
        <taxon>Bacteria</taxon>
        <taxon>Pseudomonadati</taxon>
        <taxon>Pseudomonadota</taxon>
        <taxon>Alphaproteobacteria</taxon>
        <taxon>Sneathiellales</taxon>
        <taxon>Sneathiellaceae</taxon>
        <taxon>Sneathiella</taxon>
    </lineage>
</organism>
<comment type="similarity">
    <text evidence="1">Belongs to the short-chain dehydrogenases/reductases (SDR) family.</text>
</comment>
<dbReference type="GO" id="GO:0032787">
    <property type="term" value="P:monocarboxylic acid metabolic process"/>
    <property type="evidence" value="ECO:0007669"/>
    <property type="project" value="UniProtKB-ARBA"/>
</dbReference>
<dbReference type="CDD" id="cd05233">
    <property type="entry name" value="SDR_c"/>
    <property type="match status" value="1"/>
</dbReference>